<accession>A0A6C0KBR7</accession>
<protein>
    <submittedName>
        <fullName evidence="2">Uncharacterized protein</fullName>
    </submittedName>
</protein>
<feature type="compositionally biased region" description="Basic residues" evidence="1">
    <location>
        <begin position="1"/>
        <end position="10"/>
    </location>
</feature>
<name>A0A6C0KBR7_9ZZZZ</name>
<evidence type="ECO:0000313" key="2">
    <source>
        <dbReference type="EMBL" id="QHU14147.1"/>
    </source>
</evidence>
<dbReference type="AlphaFoldDB" id="A0A6C0KBR7"/>
<proteinExistence type="predicted"/>
<reference evidence="2" key="1">
    <citation type="journal article" date="2020" name="Nature">
        <title>Giant virus diversity and host interactions through global metagenomics.</title>
        <authorList>
            <person name="Schulz F."/>
            <person name="Roux S."/>
            <person name="Paez-Espino D."/>
            <person name="Jungbluth S."/>
            <person name="Walsh D.A."/>
            <person name="Denef V.J."/>
            <person name="McMahon K.D."/>
            <person name="Konstantinidis K.T."/>
            <person name="Eloe-Fadrosh E.A."/>
            <person name="Kyrpides N.C."/>
            <person name="Woyke T."/>
        </authorList>
    </citation>
    <scope>NUCLEOTIDE SEQUENCE</scope>
    <source>
        <strain evidence="2">GVMAG-S-1101182-85</strain>
    </source>
</reference>
<organism evidence="2">
    <name type="scientific">viral metagenome</name>
    <dbReference type="NCBI Taxonomy" id="1070528"/>
    <lineage>
        <taxon>unclassified sequences</taxon>
        <taxon>metagenomes</taxon>
        <taxon>organismal metagenomes</taxon>
    </lineage>
</organism>
<feature type="region of interest" description="Disordered" evidence="1">
    <location>
        <begin position="1"/>
        <end position="46"/>
    </location>
</feature>
<evidence type="ECO:0000256" key="1">
    <source>
        <dbReference type="SAM" id="MobiDB-lite"/>
    </source>
</evidence>
<sequence length="83" mass="9789">MVRKTRKNKHQLFNDNPRGTPRTYGIGYGSTKKATQSLKKIRGKPKPYQKQVATTMYYRAKYHKYQTPGMRDAMKVYGKFLQK</sequence>
<dbReference type="EMBL" id="MN740831">
    <property type="protein sequence ID" value="QHU14147.1"/>
    <property type="molecule type" value="Genomic_DNA"/>
</dbReference>